<evidence type="ECO:0000313" key="7">
    <source>
        <dbReference type="EMBL" id="CAE8582386.1"/>
    </source>
</evidence>
<dbReference type="GO" id="GO:0004348">
    <property type="term" value="F:glucosylceramidase activity"/>
    <property type="evidence" value="ECO:0007669"/>
    <property type="project" value="InterPro"/>
</dbReference>
<evidence type="ECO:0000313" key="9">
    <source>
        <dbReference type="Proteomes" id="UP000654075"/>
    </source>
</evidence>
<feature type="domain" description="Glycosyl hydrolase family 30 beta sandwich" evidence="6">
    <location>
        <begin position="553"/>
        <end position="614"/>
    </location>
</feature>
<name>A0A813D982_POLGL</name>
<reference evidence="7" key="1">
    <citation type="submission" date="2021-02" db="EMBL/GenBank/DDBJ databases">
        <authorList>
            <person name="Dougan E. K."/>
            <person name="Rhodes N."/>
            <person name="Thang M."/>
            <person name="Chan C."/>
        </authorList>
    </citation>
    <scope>NUCLEOTIDE SEQUENCE</scope>
</reference>
<dbReference type="SUPFAM" id="SSF51445">
    <property type="entry name" value="(Trans)glycosidases"/>
    <property type="match status" value="2"/>
</dbReference>
<gene>
    <name evidence="7" type="ORF">PGLA1383_LOCUS1387</name>
    <name evidence="8" type="ORF">PGLA2088_LOCUS18991</name>
</gene>
<dbReference type="Proteomes" id="UP000654075">
    <property type="component" value="Unassembled WGS sequence"/>
</dbReference>
<dbReference type="PANTHER" id="PTHR11069">
    <property type="entry name" value="GLUCOSYLCERAMIDASE"/>
    <property type="match status" value="1"/>
</dbReference>
<comment type="similarity">
    <text evidence="1">Belongs to the glycosyl hydrolase 30 family.</text>
</comment>
<evidence type="ECO:0000259" key="5">
    <source>
        <dbReference type="Pfam" id="PF02055"/>
    </source>
</evidence>
<keyword evidence="3" id="KW-0378">Hydrolase</keyword>
<evidence type="ECO:0000256" key="3">
    <source>
        <dbReference type="ARBA" id="ARBA00022801"/>
    </source>
</evidence>
<dbReference type="InterPro" id="IPR013780">
    <property type="entry name" value="Glyco_hydro_b"/>
</dbReference>
<evidence type="ECO:0000259" key="6">
    <source>
        <dbReference type="Pfam" id="PF17189"/>
    </source>
</evidence>
<dbReference type="InterPro" id="IPR017853">
    <property type="entry name" value="GH"/>
</dbReference>
<dbReference type="EMBL" id="CAJNNV010000376">
    <property type="protein sequence ID" value="CAE8582386.1"/>
    <property type="molecule type" value="Genomic_DNA"/>
</dbReference>
<evidence type="ECO:0000313" key="8">
    <source>
        <dbReference type="EMBL" id="CAE8674560.1"/>
    </source>
</evidence>
<dbReference type="OrthoDB" id="2160638at2759"/>
<proteinExistence type="inferred from homology"/>
<evidence type="ECO:0000256" key="1">
    <source>
        <dbReference type="ARBA" id="ARBA00005382"/>
    </source>
</evidence>
<dbReference type="Pfam" id="PF02055">
    <property type="entry name" value="Glyco_hydro_30"/>
    <property type="match status" value="1"/>
</dbReference>
<evidence type="ECO:0008006" key="10">
    <source>
        <dbReference type="Google" id="ProtNLM"/>
    </source>
</evidence>
<dbReference type="GO" id="GO:0016020">
    <property type="term" value="C:membrane"/>
    <property type="evidence" value="ECO:0007669"/>
    <property type="project" value="GOC"/>
</dbReference>
<dbReference type="Gene3D" id="2.60.40.1180">
    <property type="entry name" value="Golgi alpha-mannosidase II"/>
    <property type="match status" value="1"/>
</dbReference>
<accession>A0A813D982</accession>
<dbReference type="InterPro" id="IPR033453">
    <property type="entry name" value="Glyco_hydro_30_TIM-barrel"/>
</dbReference>
<comment type="caution">
    <text evidence="7">The sequence shown here is derived from an EMBL/GenBank/DDBJ whole genome shotgun (WGS) entry which is preliminary data.</text>
</comment>
<feature type="domain" description="Glycosyl hydrolase family 30 TIM-barrel" evidence="5">
    <location>
        <begin position="76"/>
        <end position="281"/>
    </location>
</feature>
<sequence length="883" mass="97663">MLIFGGTWFPGALLILQCTSAVVDVEVTLTTADETHLFQRMPGIVPQHVGGHGIACSDDVAVVEVDARQRFQTMLGFGATLAASSAYVISKAPQSVQDAVLERLFGPESGGGIGLNMLRLPIGVTEASVNYTLGHMSYDDHSYDWSLSRFTTSADEDYYVPVIQKILKINPHVRFVASPWTAPLWLKTDSSSLGSGTLLEEEGAYLAYADYLVRYLEDYLSKGIRISYLTLQNEPGHGGCGPMPCMILTPKQEVNLAQHVRVRLQRSIAKHTKLLAYDHNWGFSDFESFIQWCVLLILIVPQFLLICIVCHCFRPNINGHLPTVYSRVIVMGEDGGALLGDACLQQETSMREVKAAGQLPHDDSGHRARCCCGSSCAMAAARIICIADALFFFSLQWATHNYPTFLPGYLGQFPMGPAYPLEVLNSTAGQAFAGVAWHCYGGDASAMSEVASRYPELEQHITECSYVPRSFSDYLPYSQTALFMAGVRNHAKSVMFWNLAADEDAGPRCSGGSCCSICKGVVTVPSDVKAAGDLHYNAEFYALAHHSAFLDAGSQHIFSAVSGTGIDAVAYRRSDAQVVLVATNTRNSSNVTLQVDASGVRFQYCLPPGSVATFRWRSYYRPGNQLLTEPSTAPVRTFYVYRAMSDSSFPPEDVNSANIHGVMWYLHNEVVFQAPRKFDITRILRYRVSYKAPEVLFRKGTNFGIRYAFDSGKCTGPGYCPKQFNKYGYFAGCNYVWQYPTQQFTDAINYTNATWFSFPGACSDRDFRSHDAQCVLTDPGGACFGIPTGEGDCTYSYERAGEIRLDDLVGIRDYDQFVLLGGREFDRSLDTGVNLTFWDNKTDTAKNEVRVAKALAAFEQKYPLSEHLQDVACDFDRQRFESP</sequence>
<evidence type="ECO:0000256" key="4">
    <source>
        <dbReference type="SAM" id="SignalP"/>
    </source>
</evidence>
<dbReference type="Pfam" id="PF17189">
    <property type="entry name" value="Glyco_hydro_30C"/>
    <property type="match status" value="1"/>
</dbReference>
<protein>
    <recommendedName>
        <fullName evidence="10">Glucosylceramidase</fullName>
    </recommendedName>
</protein>
<feature type="chain" id="PRO_5036221838" description="Glucosylceramidase" evidence="4">
    <location>
        <begin position="22"/>
        <end position="883"/>
    </location>
</feature>
<dbReference type="Gene3D" id="3.20.20.80">
    <property type="entry name" value="Glycosidases"/>
    <property type="match status" value="2"/>
</dbReference>
<evidence type="ECO:0000256" key="2">
    <source>
        <dbReference type="ARBA" id="ARBA00022729"/>
    </source>
</evidence>
<keyword evidence="2 4" id="KW-0732">Signal</keyword>
<dbReference type="InterPro" id="IPR033452">
    <property type="entry name" value="GH30_C"/>
</dbReference>
<dbReference type="InterPro" id="IPR001139">
    <property type="entry name" value="Glyco_hydro_30"/>
</dbReference>
<organism evidence="7 9">
    <name type="scientific">Polarella glacialis</name>
    <name type="common">Dinoflagellate</name>
    <dbReference type="NCBI Taxonomy" id="89957"/>
    <lineage>
        <taxon>Eukaryota</taxon>
        <taxon>Sar</taxon>
        <taxon>Alveolata</taxon>
        <taxon>Dinophyceae</taxon>
        <taxon>Suessiales</taxon>
        <taxon>Suessiaceae</taxon>
        <taxon>Polarella</taxon>
    </lineage>
</organism>
<dbReference type="PANTHER" id="PTHR11069:SF23">
    <property type="entry name" value="LYSOSOMAL ACID GLUCOSYLCERAMIDASE"/>
    <property type="match status" value="1"/>
</dbReference>
<dbReference type="Proteomes" id="UP000626109">
    <property type="component" value="Unassembled WGS sequence"/>
</dbReference>
<dbReference type="GO" id="GO:0006680">
    <property type="term" value="P:glucosylceramide catabolic process"/>
    <property type="evidence" value="ECO:0007669"/>
    <property type="project" value="TreeGrafter"/>
</dbReference>
<feature type="signal peptide" evidence="4">
    <location>
        <begin position="1"/>
        <end position="21"/>
    </location>
</feature>
<dbReference type="EMBL" id="CAJNNW010024846">
    <property type="protein sequence ID" value="CAE8674560.1"/>
    <property type="molecule type" value="Genomic_DNA"/>
</dbReference>
<keyword evidence="9" id="KW-1185">Reference proteome</keyword>
<dbReference type="AlphaFoldDB" id="A0A813D982"/>